<dbReference type="AlphaFoldDB" id="A0A2N4UFH1"/>
<dbReference type="OrthoDB" id="9798772at2"/>
<keyword evidence="2 3" id="KW-0143">Chaperone</keyword>
<dbReference type="PANTHER" id="PTHR33620">
    <property type="entry name" value="UREASE ACCESSORY PROTEIN F"/>
    <property type="match status" value="1"/>
</dbReference>
<comment type="subunit">
    <text evidence="3">UreD, UreF and UreG form a complex that acts as a GTP-hydrolysis-dependent molecular chaperone, activating the urease apoprotein by helping to assemble the nickel containing metallocenter of UreC. The UreE protein probably delivers the nickel.</text>
</comment>
<accession>A0A2N4UFH1</accession>
<dbReference type="EMBL" id="PDNV01000006">
    <property type="protein sequence ID" value="PLC53761.1"/>
    <property type="molecule type" value="Genomic_DNA"/>
</dbReference>
<evidence type="ECO:0000313" key="5">
    <source>
        <dbReference type="Proteomes" id="UP000234328"/>
    </source>
</evidence>
<comment type="function">
    <text evidence="3">Required for maturation of urease via the functional incorporation of the urease nickel metallocenter.</text>
</comment>
<evidence type="ECO:0000256" key="2">
    <source>
        <dbReference type="ARBA" id="ARBA00023186"/>
    </source>
</evidence>
<dbReference type="Pfam" id="PF01730">
    <property type="entry name" value="UreF"/>
    <property type="match status" value="1"/>
</dbReference>
<proteinExistence type="inferred from homology"/>
<reference evidence="4 5" key="1">
    <citation type="submission" date="2017-10" db="EMBL/GenBank/DDBJ databases">
        <title>Two draft genome sequences of Pusillimonas sp. strains isolated from a nitrate- and radionuclide-contaminated groundwater in Russia.</title>
        <authorList>
            <person name="Grouzdev D.S."/>
            <person name="Tourova T.P."/>
            <person name="Goeva M.A."/>
            <person name="Babich T.L."/>
            <person name="Sokolova D.S."/>
            <person name="Abdullin R."/>
            <person name="Poltaraus A.B."/>
            <person name="Toshchakov S.V."/>
            <person name="Nazina T.N."/>
        </authorList>
    </citation>
    <scope>NUCLEOTIDE SEQUENCE [LARGE SCALE GENOMIC DNA]</scope>
    <source>
        <strain evidence="4 5">JR1/69-2-13</strain>
    </source>
</reference>
<dbReference type="InterPro" id="IPR038277">
    <property type="entry name" value="UreF_sf"/>
</dbReference>
<evidence type="ECO:0000256" key="1">
    <source>
        <dbReference type="ARBA" id="ARBA00022988"/>
    </source>
</evidence>
<dbReference type="InterPro" id="IPR002639">
    <property type="entry name" value="UreF"/>
</dbReference>
<sequence length="238" mass="26729">MNTPTNKDVMDASQLTALLQLSSPALPIGGYSYSQGFEAAVDRQLIRDEATARVWIRQQLELVIAHCEAPVWILLFTAWADEDWQGLAYWNNWFHTSRESREMRQETGQMGWSLVKLATDLEWGQAAPRDRLAALSTVTLPAAHAYCANALGIDKTKGLAAYLFTWLENQVMAAIKTVPLGQVSGQRILNQLRLCIPAICSEAMIRAEHQPPRIHTLAPQLAILSSRHETQYSRLFRS</sequence>
<organism evidence="4 5">
    <name type="scientific">Pollutimonas nitritireducens</name>
    <dbReference type="NCBI Taxonomy" id="2045209"/>
    <lineage>
        <taxon>Bacteria</taxon>
        <taxon>Pseudomonadati</taxon>
        <taxon>Pseudomonadota</taxon>
        <taxon>Betaproteobacteria</taxon>
        <taxon>Burkholderiales</taxon>
        <taxon>Alcaligenaceae</taxon>
        <taxon>Pollutimonas</taxon>
    </lineage>
</organism>
<keyword evidence="5" id="KW-1185">Reference proteome</keyword>
<dbReference type="GO" id="GO:0016151">
    <property type="term" value="F:nickel cation binding"/>
    <property type="evidence" value="ECO:0007669"/>
    <property type="project" value="UniProtKB-UniRule"/>
</dbReference>
<evidence type="ECO:0000313" key="4">
    <source>
        <dbReference type="EMBL" id="PLC53761.1"/>
    </source>
</evidence>
<keyword evidence="1 3" id="KW-0996">Nickel insertion</keyword>
<dbReference type="GO" id="GO:0005737">
    <property type="term" value="C:cytoplasm"/>
    <property type="evidence" value="ECO:0007669"/>
    <property type="project" value="UniProtKB-SubCell"/>
</dbReference>
<keyword evidence="3" id="KW-0963">Cytoplasm</keyword>
<evidence type="ECO:0000256" key="3">
    <source>
        <dbReference type="HAMAP-Rule" id="MF_01385"/>
    </source>
</evidence>
<comment type="subcellular location">
    <subcellularLocation>
        <location evidence="3">Cytoplasm</location>
    </subcellularLocation>
</comment>
<comment type="similarity">
    <text evidence="3">Belongs to the UreF family.</text>
</comment>
<gene>
    <name evidence="3" type="primary">ureF</name>
    <name evidence="4" type="ORF">CR155_09910</name>
</gene>
<dbReference type="HAMAP" id="MF_01385">
    <property type="entry name" value="UreF"/>
    <property type="match status" value="1"/>
</dbReference>
<dbReference type="Proteomes" id="UP000234328">
    <property type="component" value="Unassembled WGS sequence"/>
</dbReference>
<dbReference type="RefSeq" id="WP_102069885.1">
    <property type="nucleotide sequence ID" value="NZ_PDNV01000006.1"/>
</dbReference>
<dbReference type="Gene3D" id="1.10.4190.10">
    <property type="entry name" value="Urease accessory protein UreF"/>
    <property type="match status" value="1"/>
</dbReference>
<protein>
    <recommendedName>
        <fullName evidence="3">Urease accessory protein UreF</fullName>
    </recommendedName>
</protein>
<dbReference type="PIRSF" id="PIRSF009467">
    <property type="entry name" value="Ureas_acces_UreF"/>
    <property type="match status" value="1"/>
</dbReference>
<name>A0A2N4UFH1_9BURK</name>
<comment type="caution">
    <text evidence="4">The sequence shown here is derived from an EMBL/GenBank/DDBJ whole genome shotgun (WGS) entry which is preliminary data.</text>
</comment>
<dbReference type="PANTHER" id="PTHR33620:SF1">
    <property type="entry name" value="UREASE ACCESSORY PROTEIN F"/>
    <property type="match status" value="1"/>
</dbReference>